<feature type="transmembrane region" description="Helical" evidence="11">
    <location>
        <begin position="28"/>
        <end position="50"/>
    </location>
</feature>
<dbReference type="CDD" id="cd17394">
    <property type="entry name" value="MFS_FucP_like"/>
    <property type="match status" value="1"/>
</dbReference>
<organism evidence="13 14">
    <name type="scientific">Ferrovum myxofaciens</name>
    <dbReference type="NCBI Taxonomy" id="416213"/>
    <lineage>
        <taxon>Bacteria</taxon>
        <taxon>Pseudomonadati</taxon>
        <taxon>Pseudomonadota</taxon>
        <taxon>Betaproteobacteria</taxon>
        <taxon>Ferrovales</taxon>
        <taxon>Ferrovaceae</taxon>
        <taxon>Ferrovum</taxon>
    </lineage>
</organism>
<dbReference type="PATRIC" id="fig|1789004.3.peg.143"/>
<evidence type="ECO:0000256" key="2">
    <source>
        <dbReference type="ARBA" id="ARBA00004429"/>
    </source>
</evidence>
<dbReference type="PANTHER" id="PTHR43702">
    <property type="entry name" value="L-FUCOSE-PROTON SYMPORTER"/>
    <property type="match status" value="1"/>
</dbReference>
<evidence type="ECO:0000256" key="3">
    <source>
        <dbReference type="ARBA" id="ARBA00009120"/>
    </source>
</evidence>
<protein>
    <submittedName>
        <fullName evidence="13">L-fucose-proton symporter</fullName>
    </submittedName>
</protein>
<dbReference type="InterPro" id="IPR011701">
    <property type="entry name" value="MFS"/>
</dbReference>
<keyword evidence="10 11" id="KW-0472">Membrane</keyword>
<evidence type="ECO:0000313" key="13">
    <source>
        <dbReference type="EMBL" id="KXW59353.1"/>
    </source>
</evidence>
<dbReference type="InterPro" id="IPR050375">
    <property type="entry name" value="MFS_TsgA-like"/>
</dbReference>
<feature type="transmembrane region" description="Helical" evidence="11">
    <location>
        <begin position="163"/>
        <end position="181"/>
    </location>
</feature>
<gene>
    <name evidence="13" type="primary">fucP</name>
    <name evidence="13" type="ORF">FEMY_01450</name>
</gene>
<comment type="similarity">
    <text evidence="3">Belongs to the major facilitator superfamily. FHS transporter (TC 2.A.1.7) family.</text>
</comment>
<accession>A0A149W1K4</accession>
<keyword evidence="6" id="KW-0997">Cell inner membrane</keyword>
<dbReference type="Proteomes" id="UP000075653">
    <property type="component" value="Unassembled WGS sequence"/>
</dbReference>
<comment type="function">
    <text evidence="1">Intake of glucose and galactose.</text>
</comment>
<dbReference type="InterPro" id="IPR020846">
    <property type="entry name" value="MFS_dom"/>
</dbReference>
<comment type="caution">
    <text evidence="13">The sequence shown here is derived from an EMBL/GenBank/DDBJ whole genome shotgun (WGS) entry which is preliminary data.</text>
</comment>
<name>A0A149W1K4_9PROT</name>
<evidence type="ECO:0000259" key="12">
    <source>
        <dbReference type="PROSITE" id="PS50850"/>
    </source>
</evidence>
<dbReference type="GO" id="GO:0005886">
    <property type="term" value="C:plasma membrane"/>
    <property type="evidence" value="ECO:0007669"/>
    <property type="project" value="UniProtKB-SubCell"/>
</dbReference>
<dbReference type="OrthoDB" id="9795150at2"/>
<keyword evidence="9 11" id="KW-1133">Transmembrane helix</keyword>
<dbReference type="RefSeq" id="WP_051861823.1">
    <property type="nucleotide sequence ID" value="NZ_CP149474.1"/>
</dbReference>
<reference evidence="13 14" key="1">
    <citation type="submission" date="2016-01" db="EMBL/GenBank/DDBJ databases">
        <title>Genome sequence of the acidophilic iron oxidising Ferrovum strain Z-31.</title>
        <authorList>
            <person name="Poehlein A."/>
            <person name="Ullrich S.R."/>
            <person name="Schloemann M."/>
            <person name="Muehling M."/>
            <person name="Daniel R."/>
        </authorList>
    </citation>
    <scope>NUCLEOTIDE SEQUENCE [LARGE SCALE GENOMIC DNA]</scope>
    <source>
        <strain evidence="13 14">Z-31</strain>
    </source>
</reference>
<dbReference type="GO" id="GO:0055056">
    <property type="term" value="F:D-glucose transmembrane transporter activity"/>
    <property type="evidence" value="ECO:0007669"/>
    <property type="project" value="InterPro"/>
</dbReference>
<dbReference type="InterPro" id="IPR005964">
    <property type="entry name" value="Glc/Gal_transptr_bac"/>
</dbReference>
<evidence type="ECO:0000256" key="4">
    <source>
        <dbReference type="ARBA" id="ARBA00022448"/>
    </source>
</evidence>
<dbReference type="PROSITE" id="PS50850">
    <property type="entry name" value="MFS"/>
    <property type="match status" value="1"/>
</dbReference>
<feature type="transmembrane region" description="Helical" evidence="11">
    <location>
        <begin position="300"/>
        <end position="323"/>
    </location>
</feature>
<dbReference type="InterPro" id="IPR036259">
    <property type="entry name" value="MFS_trans_sf"/>
</dbReference>
<evidence type="ECO:0000256" key="1">
    <source>
        <dbReference type="ARBA" id="ARBA00003321"/>
    </source>
</evidence>
<evidence type="ECO:0000256" key="8">
    <source>
        <dbReference type="ARBA" id="ARBA00022692"/>
    </source>
</evidence>
<evidence type="ECO:0000256" key="10">
    <source>
        <dbReference type="ARBA" id="ARBA00023136"/>
    </source>
</evidence>
<dbReference type="SUPFAM" id="SSF103473">
    <property type="entry name" value="MFS general substrate transporter"/>
    <property type="match status" value="1"/>
</dbReference>
<feature type="transmembrane region" description="Helical" evidence="11">
    <location>
        <begin position="90"/>
        <end position="109"/>
    </location>
</feature>
<feature type="transmembrane region" description="Helical" evidence="11">
    <location>
        <begin position="335"/>
        <end position="354"/>
    </location>
</feature>
<proteinExistence type="inferred from homology"/>
<keyword evidence="7" id="KW-0762">Sugar transport</keyword>
<evidence type="ECO:0000256" key="7">
    <source>
        <dbReference type="ARBA" id="ARBA00022597"/>
    </source>
</evidence>
<feature type="transmembrane region" description="Helical" evidence="11">
    <location>
        <begin position="130"/>
        <end position="151"/>
    </location>
</feature>
<keyword evidence="8 11" id="KW-0812">Transmembrane</keyword>
<evidence type="ECO:0000313" key="14">
    <source>
        <dbReference type="Proteomes" id="UP000075653"/>
    </source>
</evidence>
<dbReference type="PANTHER" id="PTHR43702:SF3">
    <property type="entry name" value="PROTEIN TSGA"/>
    <property type="match status" value="1"/>
</dbReference>
<feature type="transmembrane region" description="Helical" evidence="11">
    <location>
        <begin position="209"/>
        <end position="229"/>
    </location>
</feature>
<feature type="transmembrane region" description="Helical" evidence="11">
    <location>
        <begin position="62"/>
        <end position="84"/>
    </location>
</feature>
<keyword evidence="4" id="KW-0813">Transport</keyword>
<evidence type="ECO:0000256" key="9">
    <source>
        <dbReference type="ARBA" id="ARBA00022989"/>
    </source>
</evidence>
<dbReference type="GO" id="GO:1904659">
    <property type="term" value="P:D-glucose transmembrane transport"/>
    <property type="evidence" value="ECO:0007669"/>
    <property type="project" value="InterPro"/>
</dbReference>
<evidence type="ECO:0000256" key="6">
    <source>
        <dbReference type="ARBA" id="ARBA00022519"/>
    </source>
</evidence>
<dbReference type="AlphaFoldDB" id="A0A149W1K4"/>
<feature type="transmembrane region" description="Helical" evidence="11">
    <location>
        <begin position="360"/>
        <end position="380"/>
    </location>
</feature>
<dbReference type="EMBL" id="LRRD01000002">
    <property type="protein sequence ID" value="KXW59353.1"/>
    <property type="molecule type" value="Genomic_DNA"/>
</dbReference>
<keyword evidence="5" id="KW-1003">Cell membrane</keyword>
<evidence type="ECO:0000256" key="5">
    <source>
        <dbReference type="ARBA" id="ARBA00022475"/>
    </source>
</evidence>
<dbReference type="Gene3D" id="1.20.1250.20">
    <property type="entry name" value="MFS general substrate transporter like domains"/>
    <property type="match status" value="2"/>
</dbReference>
<keyword evidence="14" id="KW-1185">Reference proteome</keyword>
<dbReference type="NCBIfam" id="TIGR01272">
    <property type="entry name" value="gluP"/>
    <property type="match status" value="1"/>
</dbReference>
<dbReference type="Pfam" id="PF07690">
    <property type="entry name" value="MFS_1"/>
    <property type="match status" value="1"/>
</dbReference>
<feature type="domain" description="Major facilitator superfamily (MFS) profile" evidence="12">
    <location>
        <begin position="1"/>
        <end position="386"/>
    </location>
</feature>
<feature type="transmembrane region" description="Helical" evidence="11">
    <location>
        <begin position="235"/>
        <end position="256"/>
    </location>
</feature>
<dbReference type="GO" id="GO:0005354">
    <property type="term" value="F:galactose transmembrane transporter activity"/>
    <property type="evidence" value="ECO:0007669"/>
    <property type="project" value="InterPro"/>
</dbReference>
<evidence type="ECO:0000256" key="11">
    <source>
        <dbReference type="SAM" id="Phobius"/>
    </source>
</evidence>
<dbReference type="STRING" id="1789004.FEMY_01450"/>
<comment type="subcellular location">
    <subcellularLocation>
        <location evidence="2">Cell inner membrane</location>
        <topology evidence="2">Multi-pass membrane protein</topology>
    </subcellularLocation>
</comment>
<sequence length="391" mass="41704">MKAVVAVFFCWGMSTVLIDSLVPKLKVLFSLGYAEVLLTQFSFFIGYLVFSVPAGQILARLGYARSIALGLAAAVSGCLLFIPATEFREFPWFLGALFVLSAGITLLQVSVNPLVMELGDSGLAHSRLTLAQAFNSLGTTLGPLIGAAVILRHATFENMDPMRWPFLGIAVIFGALSLMFWKGQHSPDLPVLRESPRGVDWQLFKKPRFAFGWSALFVYVGAEVTLGSLMTSYLIQPQVLGVSAPVAGSLVSLYWGGAMMGRFMGSWVLSRLPAHQVLGGCALGAATLVLISSLSHGHLAAGALISVGLCNSIMFPVIFSLTLEDLGGDTPQGSGLLCMAIVGGALIPLLTGALADTWGLARAFGVPVLCYFLIASFAFLQKRMVRCEHHP</sequence>